<dbReference type="InterPro" id="IPR043129">
    <property type="entry name" value="ATPase_NBD"/>
</dbReference>
<dbReference type="RefSeq" id="WP_116281867.1">
    <property type="nucleotide sequence ID" value="NZ_NBXA01000006.1"/>
</dbReference>
<dbReference type="Proteomes" id="UP000256709">
    <property type="component" value="Unassembled WGS sequence"/>
</dbReference>
<dbReference type="SUPFAM" id="SSF53067">
    <property type="entry name" value="Actin-like ATPase domain"/>
    <property type="match status" value="1"/>
</dbReference>
<dbReference type="InterPro" id="IPR036390">
    <property type="entry name" value="WH_DNA-bd_sf"/>
</dbReference>
<accession>A0A3E0W2I6</accession>
<evidence type="ECO:0000256" key="2">
    <source>
        <dbReference type="SAM" id="MobiDB-lite"/>
    </source>
</evidence>
<dbReference type="PANTHER" id="PTHR18964:SF149">
    <property type="entry name" value="BIFUNCTIONAL UDP-N-ACETYLGLUCOSAMINE 2-EPIMERASE_N-ACETYLMANNOSAMINE KINASE"/>
    <property type="match status" value="1"/>
</dbReference>
<dbReference type="Pfam" id="PF00480">
    <property type="entry name" value="ROK"/>
    <property type="match status" value="1"/>
</dbReference>
<evidence type="ECO:0000313" key="4">
    <source>
        <dbReference type="Proteomes" id="UP000256709"/>
    </source>
</evidence>
<name>A0A3E0W2I6_9MICO</name>
<proteinExistence type="inferred from homology"/>
<reference evidence="3 4" key="1">
    <citation type="submission" date="2017-04" db="EMBL/GenBank/DDBJ databases">
        <title>Comparative genome analysis of Subtercola boreus.</title>
        <authorList>
            <person name="Cho Y.-J."/>
            <person name="Cho A."/>
            <person name="Kim O.-S."/>
            <person name="Lee J.-I."/>
        </authorList>
    </citation>
    <scope>NUCLEOTIDE SEQUENCE [LARGE SCALE GENOMIC DNA]</scope>
    <source>
        <strain evidence="3 4">P27444</strain>
    </source>
</reference>
<organism evidence="3 4">
    <name type="scientific">Subtercola boreus</name>
    <dbReference type="NCBI Taxonomy" id="120213"/>
    <lineage>
        <taxon>Bacteria</taxon>
        <taxon>Bacillati</taxon>
        <taxon>Actinomycetota</taxon>
        <taxon>Actinomycetes</taxon>
        <taxon>Micrococcales</taxon>
        <taxon>Microbacteriaceae</taxon>
        <taxon>Subtercola</taxon>
    </lineage>
</organism>
<dbReference type="PANTHER" id="PTHR18964">
    <property type="entry name" value="ROK (REPRESSOR, ORF, KINASE) FAMILY"/>
    <property type="match status" value="1"/>
</dbReference>
<evidence type="ECO:0000256" key="1">
    <source>
        <dbReference type="ARBA" id="ARBA00006479"/>
    </source>
</evidence>
<dbReference type="EMBL" id="NBXA01000006">
    <property type="protein sequence ID" value="RFA15778.1"/>
    <property type="molecule type" value="Genomic_DNA"/>
</dbReference>
<dbReference type="InterPro" id="IPR000600">
    <property type="entry name" value="ROK"/>
</dbReference>
<gene>
    <name evidence="3" type="ORF">B7R21_03480</name>
</gene>
<dbReference type="AlphaFoldDB" id="A0A3E0W2I6"/>
<dbReference type="SUPFAM" id="SSF46785">
    <property type="entry name" value="Winged helix' DNA-binding domain"/>
    <property type="match status" value="1"/>
</dbReference>
<protein>
    <submittedName>
        <fullName evidence="3">Transcriptional regulator</fullName>
    </submittedName>
</protein>
<sequence length="398" mass="41103">MVLASAPRRLSPGVGNSNDQTRRHNLSTVLTFLHHGGPQSRAQLTGLSALNRSTTGALVAELDELGLAYETEPADSGRVGRPSPIVHANGKVVAITVNPDIDAVTVGIVGLGGLLHHLVRRETDAVPTVGASIRIVQEILEGMRDELQAEFRVAGVGIAVPGLVNSRDGVVALAPHLGWRDEPVAEPFAAALGLRAAVANDAALATVAESIFGAGRGVQDLVYLNGSASGIGGGVLAGGVMLRGSRGYAAELGHTLVNSSGIRCHCGKRGCLETEVNLGLLLQVLGRDSAGLDEVDALIAAVPDARPEIERQLDVLALAIGTFVSVFNPESIILGGFLGSLYEADPARLRASVEAASVVGLAEPVRLERAQLRSRLLTTGAAELVFADLLADPAGTVF</sequence>
<dbReference type="InterPro" id="IPR036388">
    <property type="entry name" value="WH-like_DNA-bd_sf"/>
</dbReference>
<feature type="region of interest" description="Disordered" evidence="2">
    <location>
        <begin position="1"/>
        <end position="22"/>
    </location>
</feature>
<dbReference type="Gene3D" id="1.10.10.10">
    <property type="entry name" value="Winged helix-like DNA-binding domain superfamily/Winged helix DNA-binding domain"/>
    <property type="match status" value="1"/>
</dbReference>
<comment type="similarity">
    <text evidence="1">Belongs to the ROK (NagC/XylR) family.</text>
</comment>
<evidence type="ECO:0000313" key="3">
    <source>
        <dbReference type="EMBL" id="RFA15778.1"/>
    </source>
</evidence>
<dbReference type="OrthoDB" id="5174513at2"/>
<comment type="caution">
    <text evidence="3">The sequence shown here is derived from an EMBL/GenBank/DDBJ whole genome shotgun (WGS) entry which is preliminary data.</text>
</comment>
<dbReference type="Gene3D" id="3.30.420.40">
    <property type="match status" value="2"/>
</dbReference>